<dbReference type="Gene3D" id="1.10.10.10">
    <property type="entry name" value="Winged helix-like DNA-binding domain superfamily/Winged helix DNA-binding domain"/>
    <property type="match status" value="1"/>
</dbReference>
<dbReference type="Proteomes" id="UP000197156">
    <property type="component" value="Chromosome"/>
</dbReference>
<dbReference type="InterPro" id="IPR036388">
    <property type="entry name" value="WH-like_DNA-bd_sf"/>
</dbReference>
<dbReference type="KEGG" id="tce:A3L02_00605"/>
<dbReference type="AlphaFoldDB" id="A0A218NZV0"/>
<keyword evidence="2" id="KW-1185">Reference proteome</keyword>
<name>A0A218NZV0_THECE</name>
<organism evidence="1 2">
    <name type="scientific">Thermococcus celer Vu 13 = JCM 8558</name>
    <dbReference type="NCBI Taxonomy" id="1293037"/>
    <lineage>
        <taxon>Archaea</taxon>
        <taxon>Methanobacteriati</taxon>
        <taxon>Methanobacteriota</taxon>
        <taxon>Thermococci</taxon>
        <taxon>Thermococcales</taxon>
        <taxon>Thermococcaceae</taxon>
        <taxon>Thermococcus</taxon>
    </lineage>
</organism>
<proteinExistence type="predicted"/>
<sequence>MVEVELVFKVLKEAGKPLKSKEIAELAGIDKKDVDKAIKVLKKEGRIISPKRCYYAPAE</sequence>
<gene>
    <name evidence="1" type="ORF">A3L02_00605</name>
</gene>
<reference evidence="1 2" key="1">
    <citation type="submission" date="2016-03" db="EMBL/GenBank/DDBJ databases">
        <title>Complete genome sequence of Thermococcus celer.</title>
        <authorList>
            <person name="Oger P.M."/>
        </authorList>
    </citation>
    <scope>NUCLEOTIDE SEQUENCE [LARGE SCALE GENOMIC DNA]</scope>
    <source>
        <strain evidence="1 2">Vu 13</strain>
    </source>
</reference>
<protein>
    <submittedName>
        <fullName evidence="1">MarR family transcriptional regulator</fullName>
    </submittedName>
</protein>
<dbReference type="EMBL" id="CP014854">
    <property type="protein sequence ID" value="ASI98175.1"/>
    <property type="molecule type" value="Genomic_DNA"/>
</dbReference>
<dbReference type="GeneID" id="33323205"/>
<evidence type="ECO:0000313" key="1">
    <source>
        <dbReference type="EMBL" id="ASI98175.1"/>
    </source>
</evidence>
<dbReference type="InterPro" id="IPR036390">
    <property type="entry name" value="WH_DNA-bd_sf"/>
</dbReference>
<evidence type="ECO:0000313" key="2">
    <source>
        <dbReference type="Proteomes" id="UP000197156"/>
    </source>
</evidence>
<dbReference type="RefSeq" id="WP_088862149.1">
    <property type="nucleotide sequence ID" value="NZ_CP014854.1"/>
</dbReference>
<dbReference type="SUPFAM" id="SSF46785">
    <property type="entry name" value="Winged helix' DNA-binding domain"/>
    <property type="match status" value="1"/>
</dbReference>
<accession>A0A218NZV0</accession>